<evidence type="ECO:0000259" key="14">
    <source>
        <dbReference type="Pfam" id="PF17900"/>
    </source>
</evidence>
<keyword evidence="10" id="KW-0862">Zinc</keyword>
<dbReference type="InterPro" id="IPR004155">
    <property type="entry name" value="PBS_lyase_HEAT"/>
</dbReference>
<comment type="catalytic activity">
    <reaction evidence="1">
        <text>Release of an N-terminal amino acid, Xaa-|-Yaa- from a peptide, amide or arylamide. Xaa is preferably Ala, but may be most amino acids including Pro (slow action). When a terminal hydrophobic residue is followed by a prolyl residue, the two may be released as an intact Xaa-Pro dipeptide.</text>
        <dbReference type="EC" id="3.4.11.2"/>
    </reaction>
</comment>
<reference evidence="15 16" key="1">
    <citation type="submission" date="2019-02" db="EMBL/GenBank/DDBJ databases">
        <title>Planctomycetal bacteria perform biofilm scaping via a novel small molecule.</title>
        <authorList>
            <person name="Jeske O."/>
            <person name="Boedeker C."/>
            <person name="Wiegand S."/>
            <person name="Breitling P."/>
            <person name="Kallscheuer N."/>
            <person name="Jogler M."/>
            <person name="Rohde M."/>
            <person name="Petersen J."/>
            <person name="Medema M.H."/>
            <person name="Surup F."/>
            <person name="Jogler C."/>
        </authorList>
    </citation>
    <scope>NUCLEOTIDE SEQUENCE [LARGE SCALE GENOMIC DNA]</scope>
    <source>
        <strain evidence="15 16">Mal15</strain>
    </source>
</reference>
<feature type="domain" description="Aminopeptidase N-like N-terminal" evidence="14">
    <location>
        <begin position="65"/>
        <end position="238"/>
    </location>
</feature>
<sequence>MNPMFRFDRWSLTALLFCCFFGHATGSEFICRYCADGRSHAMMPLGLELDGRYQYAPDRQVDVLHLKLDVTPDFGARTVAGTVSITAQPIAKPVEILRLDAIDIKVRRVRCEQAAVDDFISTRDGLQIAFRDPVEVGTEFTLQIDYSAQPKAGLYFRTPEMGYPEPDTHLWTQGETHEARHWFPCFDYPNERSSTEVICHVPESMVVLSNGKRMGQTIDPQGLKAVRWLQEKPHANYLICLVAGNLEKLEKRHREIELGFFTQPTLAEHAANSFRDTPDIMEFFEQEIGIPFPWDKYYQVTIRDFTAGGMENTSLTTLTHNTIFSTATENIRTTRNLDAHEMAHQWFGDYVTCKDWSHLWLNEGFATYYTHLYEGHKFGRDAMLYGLYKDATGRVLPQDKDTKPIVFHGYKNAMQQFDYRSYPKGSWVLHMLRSQLGADLYRKCVQEYLRRHALSSVVSDDLRQVIEELSGRPMDRFFDQWLYHPRHPDLKITYKWMPKEKLAKVNIKQTQKLSDDVLLYHFPTKLRFMVDGEVVDREIEISRVEEDFYVPLVSKPSVVRFDPDYTVLANVAFDKGNDLLEAQINNVDDMMGRLLACVALADRKTDASVKLLAERLNSDPFFGVRIEAAKSLAKHDSDKALEALRSSWQGQTDARVRQAVVQRMFGPFTAETLELALEVLDKEANPAIQSAAIGTLARFHGKKSQEKLTSLLLSESFGNEVADAAIAAIGKMNAPELAPALLSALQTRHAEFDARDFGRGLVALAKTAKSLDDRHPDNRDAVFQFLSSQLEHPKLTVHTDALSALGQLGDRRAVSVIEAYTDSGDTRIADAARRALGDLNAARTLVPAEIIDLRKTLAELKRETEKLKSELKEFKAQDDADDE</sequence>
<dbReference type="GO" id="GO:0008270">
    <property type="term" value="F:zinc ion binding"/>
    <property type="evidence" value="ECO:0007669"/>
    <property type="project" value="InterPro"/>
</dbReference>
<dbReference type="InterPro" id="IPR050344">
    <property type="entry name" value="Peptidase_M1_aminopeptidases"/>
</dbReference>
<name>A0A5B9MDX0_9BACT</name>
<evidence type="ECO:0000256" key="6">
    <source>
        <dbReference type="ARBA" id="ARBA00022438"/>
    </source>
</evidence>
<evidence type="ECO:0000259" key="13">
    <source>
        <dbReference type="Pfam" id="PF01433"/>
    </source>
</evidence>
<keyword evidence="6 15" id="KW-0031">Aminopeptidase</keyword>
<evidence type="ECO:0000256" key="5">
    <source>
        <dbReference type="ARBA" id="ARBA00015611"/>
    </source>
</evidence>
<evidence type="ECO:0000256" key="11">
    <source>
        <dbReference type="ARBA" id="ARBA00023049"/>
    </source>
</evidence>
<dbReference type="EMBL" id="CP036264">
    <property type="protein sequence ID" value="QEF98426.1"/>
    <property type="molecule type" value="Genomic_DNA"/>
</dbReference>
<dbReference type="SUPFAM" id="SSF63737">
    <property type="entry name" value="Leukotriene A4 hydrolase N-terminal domain"/>
    <property type="match status" value="1"/>
</dbReference>
<dbReference type="CDD" id="cd09603">
    <property type="entry name" value="M1_APN_like"/>
    <property type="match status" value="1"/>
</dbReference>
<dbReference type="PRINTS" id="PR00756">
    <property type="entry name" value="ALADIPTASE"/>
</dbReference>
<evidence type="ECO:0000256" key="7">
    <source>
        <dbReference type="ARBA" id="ARBA00022670"/>
    </source>
</evidence>
<feature type="coiled-coil region" evidence="12">
    <location>
        <begin position="850"/>
        <end position="877"/>
    </location>
</feature>
<dbReference type="SMART" id="SM00567">
    <property type="entry name" value="EZ_HEAT"/>
    <property type="match status" value="5"/>
</dbReference>
<dbReference type="Gene3D" id="1.25.10.10">
    <property type="entry name" value="Leucine-rich Repeat Variant"/>
    <property type="match status" value="2"/>
</dbReference>
<dbReference type="PANTHER" id="PTHR11533">
    <property type="entry name" value="PROTEASE M1 ZINC METALLOPROTEASE"/>
    <property type="match status" value="1"/>
</dbReference>
<dbReference type="Proteomes" id="UP000321353">
    <property type="component" value="Chromosome"/>
</dbReference>
<keyword evidence="9 15" id="KW-0378">Hydrolase</keyword>
<keyword evidence="16" id="KW-1185">Reference proteome</keyword>
<dbReference type="InterPro" id="IPR001930">
    <property type="entry name" value="Peptidase_M1"/>
</dbReference>
<gene>
    <name evidence="15" type="primary">pepN</name>
    <name evidence="15" type="ORF">Mal15_24780</name>
</gene>
<dbReference type="GO" id="GO:0070006">
    <property type="term" value="F:metalloaminopeptidase activity"/>
    <property type="evidence" value="ECO:0007669"/>
    <property type="project" value="TreeGrafter"/>
</dbReference>
<dbReference type="InterPro" id="IPR011989">
    <property type="entry name" value="ARM-like"/>
</dbReference>
<dbReference type="InterPro" id="IPR014782">
    <property type="entry name" value="Peptidase_M1_dom"/>
</dbReference>
<dbReference type="Pfam" id="PF01433">
    <property type="entry name" value="Peptidase_M1"/>
    <property type="match status" value="1"/>
</dbReference>
<feature type="domain" description="Peptidase M1 membrane alanine aminopeptidase" evidence="13">
    <location>
        <begin position="277"/>
        <end position="481"/>
    </location>
</feature>
<dbReference type="Gene3D" id="1.10.390.10">
    <property type="entry name" value="Neutral Protease Domain 2"/>
    <property type="match status" value="1"/>
</dbReference>
<dbReference type="GO" id="GO:0005615">
    <property type="term" value="C:extracellular space"/>
    <property type="evidence" value="ECO:0007669"/>
    <property type="project" value="TreeGrafter"/>
</dbReference>
<dbReference type="PANTHER" id="PTHR11533:SF174">
    <property type="entry name" value="PUROMYCIN-SENSITIVE AMINOPEPTIDASE-RELATED"/>
    <property type="match status" value="1"/>
</dbReference>
<dbReference type="Pfam" id="PF17900">
    <property type="entry name" value="Peptidase_M1_N"/>
    <property type="match status" value="1"/>
</dbReference>
<organism evidence="15 16">
    <name type="scientific">Stieleria maiorica</name>
    <dbReference type="NCBI Taxonomy" id="2795974"/>
    <lineage>
        <taxon>Bacteria</taxon>
        <taxon>Pseudomonadati</taxon>
        <taxon>Planctomycetota</taxon>
        <taxon>Planctomycetia</taxon>
        <taxon>Pirellulales</taxon>
        <taxon>Pirellulaceae</taxon>
        <taxon>Stieleria</taxon>
    </lineage>
</organism>
<keyword evidence="8" id="KW-0479">Metal-binding</keyword>
<evidence type="ECO:0000256" key="4">
    <source>
        <dbReference type="ARBA" id="ARBA00012564"/>
    </source>
</evidence>
<keyword evidence="12" id="KW-0175">Coiled coil</keyword>
<dbReference type="InterPro" id="IPR045357">
    <property type="entry name" value="Aminopeptidase_N-like_N"/>
</dbReference>
<dbReference type="GO" id="GO:0043171">
    <property type="term" value="P:peptide catabolic process"/>
    <property type="evidence" value="ECO:0007669"/>
    <property type="project" value="TreeGrafter"/>
</dbReference>
<evidence type="ECO:0000313" key="15">
    <source>
        <dbReference type="EMBL" id="QEF98426.1"/>
    </source>
</evidence>
<comment type="cofactor">
    <cofactor evidence="2">
        <name>Zn(2+)</name>
        <dbReference type="ChEBI" id="CHEBI:29105"/>
    </cofactor>
</comment>
<dbReference type="GO" id="GO:0016020">
    <property type="term" value="C:membrane"/>
    <property type="evidence" value="ECO:0007669"/>
    <property type="project" value="TreeGrafter"/>
</dbReference>
<dbReference type="InterPro" id="IPR042097">
    <property type="entry name" value="Aminopeptidase_N-like_N_sf"/>
</dbReference>
<dbReference type="InterPro" id="IPR027268">
    <property type="entry name" value="Peptidase_M4/M1_CTD_sf"/>
</dbReference>
<dbReference type="SUPFAM" id="SSF48371">
    <property type="entry name" value="ARM repeat"/>
    <property type="match status" value="1"/>
</dbReference>
<dbReference type="GO" id="GO:0042277">
    <property type="term" value="F:peptide binding"/>
    <property type="evidence" value="ECO:0007669"/>
    <property type="project" value="TreeGrafter"/>
</dbReference>
<dbReference type="Pfam" id="PF13646">
    <property type="entry name" value="HEAT_2"/>
    <property type="match status" value="2"/>
</dbReference>
<protein>
    <recommendedName>
        <fullName evidence="5">Aminopeptidase N</fullName>
        <ecNumber evidence="4">3.4.11.2</ecNumber>
    </recommendedName>
</protein>
<evidence type="ECO:0000256" key="8">
    <source>
        <dbReference type="ARBA" id="ARBA00022723"/>
    </source>
</evidence>
<dbReference type="SUPFAM" id="SSF55486">
    <property type="entry name" value="Metalloproteases ('zincins'), catalytic domain"/>
    <property type="match status" value="1"/>
</dbReference>
<evidence type="ECO:0000313" key="16">
    <source>
        <dbReference type="Proteomes" id="UP000321353"/>
    </source>
</evidence>
<evidence type="ECO:0000256" key="9">
    <source>
        <dbReference type="ARBA" id="ARBA00022801"/>
    </source>
</evidence>
<dbReference type="GO" id="GO:0016285">
    <property type="term" value="F:alanyl aminopeptidase activity"/>
    <property type="evidence" value="ECO:0007669"/>
    <property type="project" value="UniProtKB-EC"/>
</dbReference>
<comment type="similarity">
    <text evidence="3">Belongs to the peptidase M1 family.</text>
</comment>
<keyword evidence="11" id="KW-0482">Metalloprotease</keyword>
<dbReference type="GO" id="GO:0005737">
    <property type="term" value="C:cytoplasm"/>
    <property type="evidence" value="ECO:0007669"/>
    <property type="project" value="TreeGrafter"/>
</dbReference>
<evidence type="ECO:0000256" key="2">
    <source>
        <dbReference type="ARBA" id="ARBA00001947"/>
    </source>
</evidence>
<keyword evidence="7" id="KW-0645">Protease</keyword>
<accession>A0A5B9MDX0</accession>
<proteinExistence type="inferred from homology"/>
<dbReference type="EC" id="3.4.11.2" evidence="4"/>
<dbReference type="GO" id="GO:0006508">
    <property type="term" value="P:proteolysis"/>
    <property type="evidence" value="ECO:0007669"/>
    <property type="project" value="UniProtKB-KW"/>
</dbReference>
<evidence type="ECO:0000256" key="1">
    <source>
        <dbReference type="ARBA" id="ARBA00000098"/>
    </source>
</evidence>
<dbReference type="AlphaFoldDB" id="A0A5B9MDX0"/>
<dbReference type="Gene3D" id="2.60.40.1730">
    <property type="entry name" value="tricorn interacting facor f3 domain"/>
    <property type="match status" value="1"/>
</dbReference>
<dbReference type="InterPro" id="IPR016024">
    <property type="entry name" value="ARM-type_fold"/>
</dbReference>
<evidence type="ECO:0000256" key="10">
    <source>
        <dbReference type="ARBA" id="ARBA00022833"/>
    </source>
</evidence>
<evidence type="ECO:0000256" key="12">
    <source>
        <dbReference type="SAM" id="Coils"/>
    </source>
</evidence>
<evidence type="ECO:0000256" key="3">
    <source>
        <dbReference type="ARBA" id="ARBA00010136"/>
    </source>
</evidence>
<dbReference type="KEGG" id="smam:Mal15_24780"/>